<evidence type="ECO:0000256" key="5">
    <source>
        <dbReference type="ARBA" id="ARBA00022989"/>
    </source>
</evidence>
<evidence type="ECO:0000256" key="2">
    <source>
        <dbReference type="ARBA" id="ARBA00022448"/>
    </source>
</evidence>
<name>A0A926DTR8_9FIRM</name>
<feature type="domain" description="Major facilitator superfamily (MFS) profile" evidence="8">
    <location>
        <begin position="13"/>
        <end position="425"/>
    </location>
</feature>
<keyword evidence="10" id="KW-1185">Reference proteome</keyword>
<dbReference type="GO" id="GO:0022857">
    <property type="term" value="F:transmembrane transporter activity"/>
    <property type="evidence" value="ECO:0007669"/>
    <property type="project" value="InterPro"/>
</dbReference>
<feature type="transmembrane region" description="Helical" evidence="7">
    <location>
        <begin position="78"/>
        <end position="98"/>
    </location>
</feature>
<evidence type="ECO:0000256" key="4">
    <source>
        <dbReference type="ARBA" id="ARBA00022692"/>
    </source>
</evidence>
<proteinExistence type="predicted"/>
<reference evidence="9" key="1">
    <citation type="submission" date="2020-08" db="EMBL/GenBank/DDBJ databases">
        <title>Genome public.</title>
        <authorList>
            <person name="Liu C."/>
            <person name="Sun Q."/>
        </authorList>
    </citation>
    <scope>NUCLEOTIDE SEQUENCE</scope>
    <source>
        <strain evidence="9">NSJ-32</strain>
    </source>
</reference>
<feature type="transmembrane region" description="Helical" evidence="7">
    <location>
        <begin position="260"/>
        <end position="282"/>
    </location>
</feature>
<keyword evidence="5 7" id="KW-1133">Transmembrane helix</keyword>
<keyword evidence="2" id="KW-0813">Transport</keyword>
<feature type="transmembrane region" description="Helical" evidence="7">
    <location>
        <begin position="50"/>
        <end position="71"/>
    </location>
</feature>
<dbReference type="EMBL" id="JACRSQ010000010">
    <property type="protein sequence ID" value="MBC8543579.1"/>
    <property type="molecule type" value="Genomic_DNA"/>
</dbReference>
<dbReference type="GO" id="GO:0005886">
    <property type="term" value="C:plasma membrane"/>
    <property type="evidence" value="ECO:0007669"/>
    <property type="project" value="UniProtKB-SubCell"/>
</dbReference>
<feature type="transmembrane region" description="Helical" evidence="7">
    <location>
        <begin position="145"/>
        <end position="167"/>
    </location>
</feature>
<keyword evidence="4 7" id="KW-0812">Transmembrane</keyword>
<evidence type="ECO:0000256" key="6">
    <source>
        <dbReference type="ARBA" id="ARBA00023136"/>
    </source>
</evidence>
<evidence type="ECO:0000256" key="3">
    <source>
        <dbReference type="ARBA" id="ARBA00022475"/>
    </source>
</evidence>
<gene>
    <name evidence="9" type="ORF">H8730_08485</name>
</gene>
<feature type="transmembrane region" description="Helical" evidence="7">
    <location>
        <begin position="289"/>
        <end position="307"/>
    </location>
</feature>
<feature type="transmembrane region" description="Helical" evidence="7">
    <location>
        <begin position="224"/>
        <end position="245"/>
    </location>
</feature>
<evidence type="ECO:0000256" key="7">
    <source>
        <dbReference type="SAM" id="Phobius"/>
    </source>
</evidence>
<dbReference type="AlphaFoldDB" id="A0A926DTR8"/>
<dbReference type="InterPro" id="IPR036259">
    <property type="entry name" value="MFS_trans_sf"/>
</dbReference>
<keyword evidence="6 7" id="KW-0472">Membrane</keyword>
<evidence type="ECO:0000256" key="1">
    <source>
        <dbReference type="ARBA" id="ARBA00004651"/>
    </source>
</evidence>
<feature type="transmembrane region" description="Helical" evidence="7">
    <location>
        <begin position="173"/>
        <end position="194"/>
    </location>
</feature>
<comment type="caution">
    <text evidence="9">The sequence shown here is derived from an EMBL/GenBank/DDBJ whole genome shotgun (WGS) entry which is preliminary data.</text>
</comment>
<dbReference type="Pfam" id="PF07690">
    <property type="entry name" value="MFS_1"/>
    <property type="match status" value="1"/>
</dbReference>
<dbReference type="PANTHER" id="PTHR43266:SF10">
    <property type="entry name" value="BACILYSIN EXPORTER BACE-RELATED"/>
    <property type="match status" value="1"/>
</dbReference>
<organism evidence="9 10">
    <name type="scientific">Bianquea renquensis</name>
    <dbReference type="NCBI Taxonomy" id="2763661"/>
    <lineage>
        <taxon>Bacteria</taxon>
        <taxon>Bacillati</taxon>
        <taxon>Bacillota</taxon>
        <taxon>Clostridia</taxon>
        <taxon>Eubacteriales</taxon>
        <taxon>Bianqueaceae</taxon>
        <taxon>Bianquea</taxon>
    </lineage>
</organism>
<comment type="subcellular location">
    <subcellularLocation>
        <location evidence="1">Cell membrane</location>
        <topology evidence="1">Multi-pass membrane protein</topology>
    </subcellularLocation>
</comment>
<evidence type="ECO:0000313" key="10">
    <source>
        <dbReference type="Proteomes" id="UP000657006"/>
    </source>
</evidence>
<dbReference type="PANTHER" id="PTHR43266">
    <property type="entry name" value="MACROLIDE-EFFLUX PROTEIN"/>
    <property type="match status" value="1"/>
</dbReference>
<evidence type="ECO:0000259" key="8">
    <source>
        <dbReference type="PROSITE" id="PS50850"/>
    </source>
</evidence>
<accession>A0A926DTR8</accession>
<dbReference type="PROSITE" id="PS50850">
    <property type="entry name" value="MFS"/>
    <property type="match status" value="1"/>
</dbReference>
<dbReference type="Gene3D" id="1.20.1250.20">
    <property type="entry name" value="MFS general substrate transporter like domains"/>
    <property type="match status" value="1"/>
</dbReference>
<evidence type="ECO:0000313" key="9">
    <source>
        <dbReference type="EMBL" id="MBC8543579.1"/>
    </source>
</evidence>
<feature type="transmembrane region" description="Helical" evidence="7">
    <location>
        <begin position="313"/>
        <end position="334"/>
    </location>
</feature>
<dbReference type="InterPro" id="IPR011701">
    <property type="entry name" value="MFS"/>
</dbReference>
<dbReference type="InterPro" id="IPR020846">
    <property type="entry name" value="MFS_dom"/>
</dbReference>
<sequence length="438" mass="47180">MQSYRKAIQDLRMFLILWSTQSLSSLGSAMTSFALVIWSYQQNGSALTTSLLSICSYAPYVAMSIFAGALSDRWNKKYTMLVSDTLAALSTLAVLFLLKSGQLRIGHLYLLNAVNGLMNTVQQPASAVSVSLLTPRKYYQRISALNSLSNSLITVLTPVIATALLTFSSIDTVILLDLATCIVAVSCLALLITIPETGKGQTSKAEPLFISAKKGLQYLHRNRGILDLILFLAAINLVASMYNAALPAMLLSRKNGGKAILGMVNTCAGLATLVGSVLVSLAPPPRSRVRVICNALLFSMSTENLVLALGRTPLAWCIGAILGWIFIPVMNANMDALLRSYIPVEVQGRVYSARNALQFFTIPLGYFLGGLLVDTILEPLMASQAQDSILVALVGSGKGSGAAILYLIIAVLGVMVCLIFRRDRQLWALEDRNPHGTV</sequence>
<dbReference type="SUPFAM" id="SSF103473">
    <property type="entry name" value="MFS general substrate transporter"/>
    <property type="match status" value="1"/>
</dbReference>
<dbReference type="RefSeq" id="WP_177713641.1">
    <property type="nucleotide sequence ID" value="NZ_JACRSQ010000010.1"/>
</dbReference>
<feature type="transmembrane region" description="Helical" evidence="7">
    <location>
        <begin position="403"/>
        <end position="420"/>
    </location>
</feature>
<feature type="transmembrane region" description="Helical" evidence="7">
    <location>
        <begin position="355"/>
        <end position="373"/>
    </location>
</feature>
<dbReference type="CDD" id="cd06173">
    <property type="entry name" value="MFS_MefA_like"/>
    <property type="match status" value="1"/>
</dbReference>
<protein>
    <submittedName>
        <fullName evidence="9">MFS transporter</fullName>
    </submittedName>
</protein>
<keyword evidence="3" id="KW-1003">Cell membrane</keyword>
<dbReference type="Proteomes" id="UP000657006">
    <property type="component" value="Unassembled WGS sequence"/>
</dbReference>
<feature type="transmembrane region" description="Helical" evidence="7">
    <location>
        <begin position="12"/>
        <end position="38"/>
    </location>
</feature>